<evidence type="ECO:0008006" key="4">
    <source>
        <dbReference type="Google" id="ProtNLM"/>
    </source>
</evidence>
<feature type="signal peptide" evidence="1">
    <location>
        <begin position="1"/>
        <end position="22"/>
    </location>
</feature>
<organism evidence="2 3">
    <name type="scientific">Variovorax paradoxus</name>
    <dbReference type="NCBI Taxonomy" id="34073"/>
    <lineage>
        <taxon>Bacteria</taxon>
        <taxon>Pseudomonadati</taxon>
        <taxon>Pseudomonadota</taxon>
        <taxon>Betaproteobacteria</taxon>
        <taxon>Burkholderiales</taxon>
        <taxon>Comamonadaceae</taxon>
        <taxon>Variovorax</taxon>
    </lineage>
</organism>
<comment type="caution">
    <text evidence="2">The sequence shown here is derived from an EMBL/GenBank/DDBJ whole genome shotgun (WGS) entry which is preliminary data.</text>
</comment>
<gene>
    <name evidence="2" type="ORF">A3K87_22405</name>
</gene>
<proteinExistence type="predicted"/>
<dbReference type="RefSeq" id="WP_081269507.1">
    <property type="nucleotide sequence ID" value="NZ_LVHG01000057.1"/>
</dbReference>
<accession>A0AA91I9R9</accession>
<sequence>MTSAARAVVLCALALGGCTAFDAHSLDHAAHASGWRAAQVVDVGRAADLAGTVDRDCGTGGGPDVPYAVVRYRNGGVRSRSLGTGRLPAGPVPKVGDRVEVNILDCAAPLAFAGQAGPADQSGSVPGTPSR</sequence>
<reference evidence="2 3" key="1">
    <citation type="submission" date="2016-03" db="EMBL/GenBank/DDBJ databases">
        <title>Genome sequence of Variovorax paradoxus KB5.</title>
        <authorList>
            <person name="Jeong H."/>
            <person name="Hong C.E."/>
            <person name="Jo S.H."/>
            <person name="Park J.M."/>
        </authorList>
    </citation>
    <scope>NUCLEOTIDE SEQUENCE [LARGE SCALE GENOMIC DNA]</scope>
    <source>
        <strain evidence="2 3">KB5</strain>
    </source>
</reference>
<name>A0AA91I9R9_VARPD</name>
<evidence type="ECO:0000313" key="3">
    <source>
        <dbReference type="Proteomes" id="UP000077852"/>
    </source>
</evidence>
<evidence type="ECO:0000256" key="1">
    <source>
        <dbReference type="SAM" id="SignalP"/>
    </source>
</evidence>
<keyword evidence="1" id="KW-0732">Signal</keyword>
<dbReference type="EMBL" id="LVHG01000057">
    <property type="protein sequence ID" value="OAK61252.1"/>
    <property type="molecule type" value="Genomic_DNA"/>
</dbReference>
<dbReference type="AlphaFoldDB" id="A0AA91I9R9"/>
<dbReference type="PROSITE" id="PS51257">
    <property type="entry name" value="PROKAR_LIPOPROTEIN"/>
    <property type="match status" value="1"/>
</dbReference>
<feature type="chain" id="PRO_5041687597" description="Lipoprotein" evidence="1">
    <location>
        <begin position="23"/>
        <end position="131"/>
    </location>
</feature>
<evidence type="ECO:0000313" key="2">
    <source>
        <dbReference type="EMBL" id="OAK61252.1"/>
    </source>
</evidence>
<protein>
    <recommendedName>
        <fullName evidence="4">Lipoprotein</fullName>
    </recommendedName>
</protein>
<dbReference type="Proteomes" id="UP000077852">
    <property type="component" value="Unassembled WGS sequence"/>
</dbReference>